<dbReference type="EMBL" id="ML994671">
    <property type="protein sequence ID" value="KAF2178909.1"/>
    <property type="molecule type" value="Genomic_DNA"/>
</dbReference>
<dbReference type="Proteomes" id="UP000800200">
    <property type="component" value="Unassembled WGS sequence"/>
</dbReference>
<organism evidence="1 2">
    <name type="scientific">Zopfia rhizophila CBS 207.26</name>
    <dbReference type="NCBI Taxonomy" id="1314779"/>
    <lineage>
        <taxon>Eukaryota</taxon>
        <taxon>Fungi</taxon>
        <taxon>Dikarya</taxon>
        <taxon>Ascomycota</taxon>
        <taxon>Pezizomycotina</taxon>
        <taxon>Dothideomycetes</taxon>
        <taxon>Dothideomycetes incertae sedis</taxon>
        <taxon>Zopfiaceae</taxon>
        <taxon>Zopfia</taxon>
    </lineage>
</organism>
<dbReference type="GO" id="GO:0003676">
    <property type="term" value="F:nucleic acid binding"/>
    <property type="evidence" value="ECO:0007669"/>
    <property type="project" value="InterPro"/>
</dbReference>
<accession>A0A6A6DKZ3</accession>
<reference evidence="1" key="1">
    <citation type="journal article" date="2020" name="Stud. Mycol.">
        <title>101 Dothideomycetes genomes: a test case for predicting lifestyles and emergence of pathogens.</title>
        <authorList>
            <person name="Haridas S."/>
            <person name="Albert R."/>
            <person name="Binder M."/>
            <person name="Bloem J."/>
            <person name="Labutti K."/>
            <person name="Salamov A."/>
            <person name="Andreopoulos B."/>
            <person name="Baker S."/>
            <person name="Barry K."/>
            <person name="Bills G."/>
            <person name="Bluhm B."/>
            <person name="Cannon C."/>
            <person name="Castanera R."/>
            <person name="Culley D."/>
            <person name="Daum C."/>
            <person name="Ezra D."/>
            <person name="Gonzalez J."/>
            <person name="Henrissat B."/>
            <person name="Kuo A."/>
            <person name="Liang C."/>
            <person name="Lipzen A."/>
            <person name="Lutzoni F."/>
            <person name="Magnuson J."/>
            <person name="Mondo S."/>
            <person name="Nolan M."/>
            <person name="Ohm R."/>
            <person name="Pangilinan J."/>
            <person name="Park H.-J."/>
            <person name="Ramirez L."/>
            <person name="Alfaro M."/>
            <person name="Sun H."/>
            <person name="Tritt A."/>
            <person name="Yoshinaga Y."/>
            <person name="Zwiers L.-H."/>
            <person name="Turgeon B."/>
            <person name="Goodwin S."/>
            <person name="Spatafora J."/>
            <person name="Crous P."/>
            <person name="Grigoriev I."/>
        </authorList>
    </citation>
    <scope>NUCLEOTIDE SEQUENCE</scope>
    <source>
        <strain evidence="1">CBS 207.26</strain>
    </source>
</reference>
<proteinExistence type="predicted"/>
<dbReference type="OrthoDB" id="3774633at2759"/>
<feature type="non-terminal residue" evidence="1">
    <location>
        <position position="1"/>
    </location>
</feature>
<gene>
    <name evidence="1" type="ORF">K469DRAFT_597746</name>
</gene>
<dbReference type="Gene3D" id="3.30.420.10">
    <property type="entry name" value="Ribonuclease H-like superfamily/Ribonuclease H"/>
    <property type="match status" value="1"/>
</dbReference>
<evidence type="ECO:0000313" key="1">
    <source>
        <dbReference type="EMBL" id="KAF2178909.1"/>
    </source>
</evidence>
<evidence type="ECO:0008006" key="3">
    <source>
        <dbReference type="Google" id="ProtNLM"/>
    </source>
</evidence>
<protein>
    <recommendedName>
        <fullName evidence="3">Tc1-like transposase DDE domain-containing protein</fullName>
    </recommendedName>
</protein>
<dbReference type="InterPro" id="IPR036397">
    <property type="entry name" value="RNaseH_sf"/>
</dbReference>
<name>A0A6A6DKZ3_9PEZI</name>
<sequence>LEDGAPAHTSRFDEEFHAVNKIKKMCWPGYSPDISTEEYAWSWIRRLIAKDFEPSRTEKECIAHWEYEWVKLPQETINKWINRIPDVVRQIIKYRGDSYFHEGGEQA</sequence>
<dbReference type="AlphaFoldDB" id="A0A6A6DKZ3"/>
<keyword evidence="2" id="KW-1185">Reference proteome</keyword>
<evidence type="ECO:0000313" key="2">
    <source>
        <dbReference type="Proteomes" id="UP000800200"/>
    </source>
</evidence>